<proteinExistence type="inferred from homology"/>
<gene>
    <name evidence="4" type="ORF">N7603_00550</name>
</gene>
<keyword evidence="5" id="KW-1185">Reference proteome</keyword>
<dbReference type="InterPro" id="IPR000683">
    <property type="entry name" value="Gfo/Idh/MocA-like_OxRdtase_N"/>
</dbReference>
<accession>A0ABT2PTJ3</accession>
<evidence type="ECO:0000259" key="2">
    <source>
        <dbReference type="Pfam" id="PF01408"/>
    </source>
</evidence>
<dbReference type="Proteomes" id="UP001209076">
    <property type="component" value="Unassembled WGS sequence"/>
</dbReference>
<feature type="domain" description="Gfo/Idh/MocA-like oxidoreductase N-terminal" evidence="2">
    <location>
        <begin position="6"/>
        <end position="127"/>
    </location>
</feature>
<dbReference type="PANTHER" id="PTHR43377">
    <property type="entry name" value="BILIVERDIN REDUCTASE A"/>
    <property type="match status" value="1"/>
</dbReference>
<comment type="similarity">
    <text evidence="1">Belongs to the Gfo/Idh/MocA family.</text>
</comment>
<evidence type="ECO:0000313" key="5">
    <source>
        <dbReference type="Proteomes" id="UP001209076"/>
    </source>
</evidence>
<dbReference type="PANTHER" id="PTHR43377:SF2">
    <property type="entry name" value="BINDING ROSSMANN FOLD OXIDOREDUCTASE, PUTATIVE (AFU_ORTHOLOGUE AFUA_4G00560)-RELATED"/>
    <property type="match status" value="1"/>
</dbReference>
<dbReference type="Pfam" id="PF01408">
    <property type="entry name" value="GFO_IDH_MocA"/>
    <property type="match status" value="1"/>
</dbReference>
<dbReference type="SUPFAM" id="SSF55347">
    <property type="entry name" value="Glyceraldehyde-3-phosphate dehydrogenase-like, C-terminal domain"/>
    <property type="match status" value="1"/>
</dbReference>
<evidence type="ECO:0000256" key="1">
    <source>
        <dbReference type="ARBA" id="ARBA00010928"/>
    </source>
</evidence>
<dbReference type="Gene3D" id="3.30.360.10">
    <property type="entry name" value="Dihydrodipicolinate Reductase, domain 2"/>
    <property type="match status" value="1"/>
</dbReference>
<reference evidence="5" key="1">
    <citation type="submission" date="2023-07" db="EMBL/GenBank/DDBJ databases">
        <title>Novel Mycoplasma species identified in domestic and wild animals.</title>
        <authorList>
            <person name="Volokhov D.V."/>
            <person name="Furtak V.A."/>
            <person name="Zagorodnyaya T.A."/>
        </authorList>
    </citation>
    <scope>NUCLEOTIDE SEQUENCE [LARGE SCALE GENOMIC DNA]</scope>
    <source>
        <strain evidence="5">92-19</strain>
    </source>
</reference>
<dbReference type="RefSeq" id="WP_262095362.1">
    <property type="nucleotide sequence ID" value="NZ_JAOEGN010000001.1"/>
</dbReference>
<evidence type="ECO:0000313" key="4">
    <source>
        <dbReference type="EMBL" id="MCU0104150.1"/>
    </source>
</evidence>
<sequence>MKKMTLAVLGFGQRGIVFSNVAKDFPDEIQLVAACEHNINKHTWMKHTYGLNENQIYGDFDSFMKAGKLADILVISTMDQDHHKHALKALEVGYDILLEKPIALSKKDIFEIKQLANQLNRKVAVAHVLRYTHFYNEIKKLIDQGVLGSIATLHQTENVGYLHYAHSFVRGNWHNSNTSSPMILAKSCHDIDIIRYLVGKRVEKISSFGTLHYFKKENMPKGAAKNCIDCKVDCPFNAVKFYEENPAWMAFFSLDTDAKKVLSNRNLNYGRCVYDMDNNVVDHQVLNMQFEDYSSASFTMTGFSYNTHRRIEIKGTKAELIGDLEDNLITVLPYGKQPFTIDIKTLTDDFSYHSGGDKNLLIDFVRAVRDNTSFLTDINYSVESHYLAFDAEESRLNQGLVIDTSKSWSDYER</sequence>
<evidence type="ECO:0000259" key="3">
    <source>
        <dbReference type="Pfam" id="PF02894"/>
    </source>
</evidence>
<comment type="caution">
    <text evidence="4">The sequence shown here is derived from an EMBL/GenBank/DDBJ whole genome shotgun (WGS) entry which is preliminary data.</text>
</comment>
<dbReference type="Gene3D" id="3.40.50.720">
    <property type="entry name" value="NAD(P)-binding Rossmann-like Domain"/>
    <property type="match status" value="1"/>
</dbReference>
<organism evidence="4 5">
    <name type="scientific">Paracholeplasma vituli</name>
    <dbReference type="NCBI Taxonomy" id="69473"/>
    <lineage>
        <taxon>Bacteria</taxon>
        <taxon>Bacillati</taxon>
        <taxon>Mycoplasmatota</taxon>
        <taxon>Mollicutes</taxon>
        <taxon>Acholeplasmatales</taxon>
        <taxon>Acholeplasmataceae</taxon>
        <taxon>Paracholeplasma</taxon>
    </lineage>
</organism>
<feature type="domain" description="Gfo/Idh/MocA-like oxidoreductase C-terminal" evidence="3">
    <location>
        <begin position="139"/>
        <end position="372"/>
    </location>
</feature>
<dbReference type="EMBL" id="JAOEGN010000001">
    <property type="protein sequence ID" value="MCU0104150.1"/>
    <property type="molecule type" value="Genomic_DNA"/>
</dbReference>
<dbReference type="InterPro" id="IPR036291">
    <property type="entry name" value="NAD(P)-bd_dom_sf"/>
</dbReference>
<dbReference type="InterPro" id="IPR051450">
    <property type="entry name" value="Gfo/Idh/MocA_Oxidoreductases"/>
</dbReference>
<dbReference type="SUPFAM" id="SSF51735">
    <property type="entry name" value="NAD(P)-binding Rossmann-fold domains"/>
    <property type="match status" value="1"/>
</dbReference>
<dbReference type="InterPro" id="IPR004104">
    <property type="entry name" value="Gfo/Idh/MocA-like_OxRdtase_C"/>
</dbReference>
<protein>
    <submittedName>
        <fullName evidence="4">Gfo/Idh/MocA family oxidoreductase</fullName>
    </submittedName>
</protein>
<name>A0ABT2PTJ3_9MOLU</name>
<dbReference type="Pfam" id="PF02894">
    <property type="entry name" value="GFO_IDH_MocA_C"/>
    <property type="match status" value="1"/>
</dbReference>